<dbReference type="PANTHER" id="PTHR12542:SF127">
    <property type="entry name" value="EXOCYST COMPLEX COMPONENT EXO70C1"/>
    <property type="match status" value="1"/>
</dbReference>
<proteinExistence type="inferred from homology"/>
<protein>
    <recommendedName>
        <fullName evidence="3">Exocyst subunit Exo70 family protein</fullName>
    </recommendedName>
</protein>
<dbReference type="InterPro" id="IPR016159">
    <property type="entry name" value="Cullin_repeat-like_dom_sf"/>
</dbReference>
<feature type="region of interest" description="Disordered" evidence="4">
    <location>
        <begin position="1"/>
        <end position="163"/>
    </location>
</feature>
<feature type="compositionally biased region" description="Basic and acidic residues" evidence="4">
    <location>
        <begin position="272"/>
        <end position="284"/>
    </location>
</feature>
<feature type="compositionally biased region" description="Low complexity" evidence="4">
    <location>
        <begin position="97"/>
        <end position="108"/>
    </location>
</feature>
<keyword evidence="3" id="KW-0268">Exocytosis</keyword>
<evidence type="ECO:0000256" key="3">
    <source>
        <dbReference type="RuleBase" id="RU365026"/>
    </source>
</evidence>
<evidence type="ECO:0000256" key="4">
    <source>
        <dbReference type="SAM" id="MobiDB-lite"/>
    </source>
</evidence>
<keyword evidence="2 3" id="KW-0813">Transport</keyword>
<dbReference type="GO" id="GO:0006887">
    <property type="term" value="P:exocytosis"/>
    <property type="evidence" value="ECO:0007669"/>
    <property type="project" value="UniProtKB-KW"/>
</dbReference>
<dbReference type="PANTHER" id="PTHR12542">
    <property type="entry name" value="EXOCYST COMPLEX PROTEIN EXO70"/>
    <property type="match status" value="1"/>
</dbReference>
<dbReference type="InterPro" id="IPR046364">
    <property type="entry name" value="Exo70_C"/>
</dbReference>
<feature type="compositionally biased region" description="Low complexity" evidence="4">
    <location>
        <begin position="566"/>
        <end position="575"/>
    </location>
</feature>
<comment type="similarity">
    <text evidence="1 3">Belongs to the EXO70 family.</text>
</comment>
<dbReference type="EMBL" id="CAMAPE010000005">
    <property type="protein sequence ID" value="CAH9068154.1"/>
    <property type="molecule type" value="Genomic_DNA"/>
</dbReference>
<dbReference type="GO" id="GO:0015031">
    <property type="term" value="P:protein transport"/>
    <property type="evidence" value="ECO:0007669"/>
    <property type="project" value="UniProtKB-KW"/>
</dbReference>
<dbReference type="AlphaFoldDB" id="A0A9P0YME1"/>
<feature type="region of interest" description="Disordered" evidence="4">
    <location>
        <begin position="256"/>
        <end position="310"/>
    </location>
</feature>
<feature type="region of interest" description="Disordered" evidence="4">
    <location>
        <begin position="558"/>
        <end position="585"/>
    </location>
</feature>
<dbReference type="SUPFAM" id="SSF74788">
    <property type="entry name" value="Cullin repeat-like"/>
    <property type="match status" value="1"/>
</dbReference>
<evidence type="ECO:0000313" key="6">
    <source>
        <dbReference type="EMBL" id="CAH9068154.1"/>
    </source>
</evidence>
<keyword evidence="7" id="KW-1185">Reference proteome</keyword>
<dbReference type="OrthoDB" id="1922221at2759"/>
<dbReference type="Proteomes" id="UP001152484">
    <property type="component" value="Unassembled WGS sequence"/>
</dbReference>
<evidence type="ECO:0000256" key="1">
    <source>
        <dbReference type="ARBA" id="ARBA00006756"/>
    </source>
</evidence>
<comment type="caution">
    <text evidence="6">The sequence shown here is derived from an EMBL/GenBank/DDBJ whole genome shotgun (WGS) entry which is preliminary data.</text>
</comment>
<reference evidence="6" key="1">
    <citation type="submission" date="2022-07" db="EMBL/GenBank/DDBJ databases">
        <authorList>
            <person name="Macas J."/>
            <person name="Novak P."/>
            <person name="Neumann P."/>
        </authorList>
    </citation>
    <scope>NUCLEOTIDE SEQUENCE</scope>
</reference>
<evidence type="ECO:0000259" key="5">
    <source>
        <dbReference type="Pfam" id="PF03081"/>
    </source>
</evidence>
<accession>A0A9P0YME1</accession>
<dbReference type="Gene3D" id="1.20.1280.170">
    <property type="entry name" value="Exocyst complex component Exo70"/>
    <property type="match status" value="1"/>
</dbReference>
<dbReference type="InterPro" id="IPR004140">
    <property type="entry name" value="Exo70"/>
</dbReference>
<keyword evidence="3" id="KW-0653">Protein transport</keyword>
<organism evidence="6 7">
    <name type="scientific">Cuscuta europaea</name>
    <name type="common">European dodder</name>
    <dbReference type="NCBI Taxonomy" id="41803"/>
    <lineage>
        <taxon>Eukaryota</taxon>
        <taxon>Viridiplantae</taxon>
        <taxon>Streptophyta</taxon>
        <taxon>Embryophyta</taxon>
        <taxon>Tracheophyta</taxon>
        <taxon>Spermatophyta</taxon>
        <taxon>Magnoliopsida</taxon>
        <taxon>eudicotyledons</taxon>
        <taxon>Gunneridae</taxon>
        <taxon>Pentapetalae</taxon>
        <taxon>asterids</taxon>
        <taxon>lamiids</taxon>
        <taxon>Solanales</taxon>
        <taxon>Convolvulaceae</taxon>
        <taxon>Cuscuteae</taxon>
        <taxon>Cuscuta</taxon>
        <taxon>Cuscuta subgen. Cuscuta</taxon>
    </lineage>
</organism>
<feature type="domain" description="Exocyst complex subunit Exo70 C-terminal" evidence="5">
    <location>
        <begin position="380"/>
        <end position="767"/>
    </location>
</feature>
<comment type="function">
    <text evidence="3">Component of the exocyst complex.</text>
</comment>
<feature type="compositionally biased region" description="Basic and acidic residues" evidence="4">
    <location>
        <begin position="27"/>
        <end position="46"/>
    </location>
</feature>
<name>A0A9P0YME1_CUSEU</name>
<evidence type="ECO:0000256" key="2">
    <source>
        <dbReference type="ARBA" id="ARBA00022448"/>
    </source>
</evidence>
<dbReference type="GO" id="GO:0005546">
    <property type="term" value="F:phosphatidylinositol-4,5-bisphosphate binding"/>
    <property type="evidence" value="ECO:0007669"/>
    <property type="project" value="InterPro"/>
</dbReference>
<dbReference type="Pfam" id="PF03081">
    <property type="entry name" value="Exo70_C"/>
    <property type="match status" value="1"/>
</dbReference>
<dbReference type="GO" id="GO:0000145">
    <property type="term" value="C:exocyst"/>
    <property type="evidence" value="ECO:0007669"/>
    <property type="project" value="InterPro"/>
</dbReference>
<sequence length="776" mass="87052">MDGEKEMSQQETPSSSVPMKGDIQDNDTPKKEQTEPEEANLQKDDSPPENLPPTDTVPEAKRNGDDSETTATDDLQENQAEKISAVDHHQTGEGDNGEQQGGTTLTGNEEGGGDVESSQQPELPPDLSKVSEEIDQYISDNDNMGLGSKVGDDDGSPRPKSLPDVPIYVDQFASLVEAKFEGTCRGGEAAVKLSQLEEEEAATLFESVKRTSRLYKSLLRLHSSSEEKYAESIISRVGGVLHRAVSYIEEEFRSSLENHKVPDPSAGDGNQDAEKKEENEEKEGGGGVEEDSGNSGSKPQPEVVEENNNFPGYDEKTVSCLNRLATTMIFCGYETECWKVYFISRRNALEESLLKLGFDKHSIDDVQKMNWETVEREIDAWIATFRHFTKVMFSCERKLADAVFHDCHGSSSSMSAESIFTCLSRSFVIQFFVFPEAVAMTKRSAEKLFKFLDLYEAMRDLLPVMYTNFPTDYVNELKAEATLTSGRLGEAMVGIFTELENSIKSDSGKTPVPGGAVHPLTRYTMNYLKLAGDYKETLEQVFRQHQKIDRADSASGLSGFDYNHHSQQQQTSGSQKPPAGAQARQLSPLEMQIAKVMDLLDTNLDSKSKLYKDISLSSIFMMNNGRYILQKVRGSPQINALMGDQWCRKRSSDLRQYHKNYQRETWGRLLQCLTIEGLSVHGKVNKPVLKERFKSFNALFDEIHKTQSSWVISDEQLQSELRVSISNMVIPAYRSFLARFSQTFTPGRQTEKYVKYQAEDIETYIDELFDGNASKK</sequence>
<evidence type="ECO:0000313" key="7">
    <source>
        <dbReference type="Proteomes" id="UP001152484"/>
    </source>
</evidence>
<gene>
    <name evidence="6" type="ORF">CEURO_LOCUS2747</name>
</gene>